<name>A0A0G1FJK1_9BACT</name>
<protein>
    <submittedName>
        <fullName evidence="2">Uncharacterized protein</fullName>
    </submittedName>
</protein>
<dbReference type="EMBL" id="LCFD01000005">
    <property type="protein sequence ID" value="KKS87043.1"/>
    <property type="molecule type" value="Genomic_DNA"/>
</dbReference>
<evidence type="ECO:0000256" key="1">
    <source>
        <dbReference type="SAM" id="Phobius"/>
    </source>
</evidence>
<dbReference type="AlphaFoldDB" id="A0A0G1FJK1"/>
<dbReference type="STRING" id="1618446.UV61_C0005G0064"/>
<evidence type="ECO:0000313" key="2">
    <source>
        <dbReference type="EMBL" id="KKS87043.1"/>
    </source>
</evidence>
<gene>
    <name evidence="2" type="ORF">UV61_C0005G0064</name>
</gene>
<dbReference type="Proteomes" id="UP000034050">
    <property type="component" value="Unassembled WGS sequence"/>
</dbReference>
<keyword evidence="1" id="KW-0812">Transmembrane</keyword>
<keyword evidence="1" id="KW-1133">Transmembrane helix</keyword>
<evidence type="ECO:0000313" key="3">
    <source>
        <dbReference type="Proteomes" id="UP000034050"/>
    </source>
</evidence>
<organism evidence="2 3">
    <name type="scientific">Candidatus Gottesmanbacteria bacterium GW2011_GWB1_43_11</name>
    <dbReference type="NCBI Taxonomy" id="1618446"/>
    <lineage>
        <taxon>Bacteria</taxon>
        <taxon>Candidatus Gottesmaniibacteriota</taxon>
    </lineage>
</organism>
<feature type="transmembrane region" description="Helical" evidence="1">
    <location>
        <begin position="21"/>
        <end position="45"/>
    </location>
</feature>
<comment type="caution">
    <text evidence="2">The sequence shown here is derived from an EMBL/GenBank/DDBJ whole genome shotgun (WGS) entry which is preliminary data.</text>
</comment>
<reference evidence="2 3" key="1">
    <citation type="journal article" date="2015" name="Nature">
        <title>rRNA introns, odd ribosomes, and small enigmatic genomes across a large radiation of phyla.</title>
        <authorList>
            <person name="Brown C.T."/>
            <person name="Hug L.A."/>
            <person name="Thomas B.C."/>
            <person name="Sharon I."/>
            <person name="Castelle C.J."/>
            <person name="Singh A."/>
            <person name="Wilkins M.J."/>
            <person name="Williams K.H."/>
            <person name="Banfield J.F."/>
        </authorList>
    </citation>
    <scope>NUCLEOTIDE SEQUENCE [LARGE SCALE GENOMIC DNA]</scope>
</reference>
<keyword evidence="1" id="KW-0472">Membrane</keyword>
<accession>A0A0G1FJK1</accession>
<sequence>MVINKAPENFILYNTSSKRSVFFKVTILSLSLIGIILLLLVVYLWKSNLSLFKDKPNLISQKPRASQETKNTSPTFSIATTSLSEIQLIQQEPSAYSYGKTDRVLLSNLILSADEKSGSKLVLKLAYLIDGKPNTIEVEARSSLNVQTDKPYGRLYEIAKEELPFRVGDRVELLIMYVGGKADTSNIKMREWIKEISKGDQTLQDDGLVWLGDFGDQVLTADQIRARLKQPSAKFGPDEVLVTGITLRQR</sequence>
<proteinExistence type="predicted"/>